<gene>
    <name evidence="2" type="ORF">CBER1_04272</name>
</gene>
<feature type="region of interest" description="Disordered" evidence="1">
    <location>
        <begin position="494"/>
        <end position="515"/>
    </location>
</feature>
<protein>
    <submittedName>
        <fullName evidence="2">Uncharacterized protein</fullName>
    </submittedName>
</protein>
<comment type="caution">
    <text evidence="2">The sequence shown here is derived from an EMBL/GenBank/DDBJ whole genome shotgun (WGS) entry which is preliminary data.</text>
</comment>
<evidence type="ECO:0000313" key="2">
    <source>
        <dbReference type="EMBL" id="PPJ55280.1"/>
    </source>
</evidence>
<feature type="compositionally biased region" description="Polar residues" evidence="1">
    <location>
        <begin position="308"/>
        <end position="318"/>
    </location>
</feature>
<keyword evidence="3" id="KW-1185">Reference proteome</keyword>
<dbReference type="AlphaFoldDB" id="A0A2S6C6E5"/>
<proteinExistence type="predicted"/>
<dbReference type="EMBL" id="PNEN01000545">
    <property type="protein sequence ID" value="PPJ55280.1"/>
    <property type="molecule type" value="Genomic_DNA"/>
</dbReference>
<evidence type="ECO:0000313" key="3">
    <source>
        <dbReference type="Proteomes" id="UP000237631"/>
    </source>
</evidence>
<reference evidence="3" key="1">
    <citation type="journal article" date="2017" name="bioRxiv">
        <title>Conservation of a gene cluster reveals novel cercosporin biosynthetic mechanisms and extends production to the genus Colletotrichum.</title>
        <authorList>
            <person name="de Jonge R."/>
            <person name="Ebert M.K."/>
            <person name="Huitt-Roehl C.R."/>
            <person name="Pal P."/>
            <person name="Suttle J.C."/>
            <person name="Spanner R.E."/>
            <person name="Neubauer J.D."/>
            <person name="Jurick W.M.II."/>
            <person name="Stott K.A."/>
            <person name="Secor G.A."/>
            <person name="Thomma B.P.H.J."/>
            <person name="Van de Peer Y."/>
            <person name="Townsend C.A."/>
            <person name="Bolton M.D."/>
        </authorList>
    </citation>
    <scope>NUCLEOTIDE SEQUENCE [LARGE SCALE GENOMIC DNA]</scope>
    <source>
        <strain evidence="3">CBS538.71</strain>
    </source>
</reference>
<name>A0A2S6C6E5_9PEZI</name>
<accession>A0A2S6C6E5</accession>
<feature type="region of interest" description="Disordered" evidence="1">
    <location>
        <begin position="298"/>
        <end position="328"/>
    </location>
</feature>
<evidence type="ECO:0000256" key="1">
    <source>
        <dbReference type="SAM" id="MobiDB-lite"/>
    </source>
</evidence>
<organism evidence="2 3">
    <name type="scientific">Cercospora berteroae</name>
    <dbReference type="NCBI Taxonomy" id="357750"/>
    <lineage>
        <taxon>Eukaryota</taxon>
        <taxon>Fungi</taxon>
        <taxon>Dikarya</taxon>
        <taxon>Ascomycota</taxon>
        <taxon>Pezizomycotina</taxon>
        <taxon>Dothideomycetes</taxon>
        <taxon>Dothideomycetidae</taxon>
        <taxon>Mycosphaerellales</taxon>
        <taxon>Mycosphaerellaceae</taxon>
        <taxon>Cercospora</taxon>
    </lineage>
</organism>
<dbReference type="Proteomes" id="UP000237631">
    <property type="component" value="Unassembled WGS sequence"/>
</dbReference>
<sequence length="571" mass="63391">MAVAASIPYVNGLPAPAFTHPVFRHGPHVSNDSIHLPGPTPKPHTTNEPKATPWAIGSKEHRQALLDGLLNWYRNDCAKKDPSSQLSPHNQNSECADLYRHLKPLLSNERDEGSYYFPQGWPSKHTALNWRFHNAINAEGVKMKGKWHKQTLGLIKQRLKHASGQLHSSPREEFRRRLPEKLTGGTSLAAANEPSHDDLTERIGNVSRGLLTDCVDNLWPYSVCVALGDNMHNNTTLTIPTDEALTRRQAGGAAANVGGNTIMIIFNFLINPDTYKDPRKPSSKARISAGLALWANDTSGAPAAPPSGNDTSGSNSTRPEPKQPKDVNYASKIANILDEYAEGMPGREYGTWPVYFTPLFDQLENDGYANGTARGNLTAEGMKAREEKYTPLARTLLAQTIFYPSTEWVGATNILLRAMEIDGLVRDLRGKASHPRLNKSTFPLTGARPSYISESAAIVLEAQRHDYRLHETLGSFEPLLKELKRDGYMRPESDLESVARTAVTSPRPKLPTPEQEKYDDLILQSHRQMSKLRPIGKHHLLTPYVLYQHMVRDEIASGGVINKLKLQSDLP</sequence>
<feature type="region of interest" description="Disordered" evidence="1">
    <location>
        <begin position="24"/>
        <end position="51"/>
    </location>
</feature>
<dbReference type="OrthoDB" id="3639574at2759"/>